<evidence type="ECO:0000313" key="7">
    <source>
        <dbReference type="Proteomes" id="UP000503096"/>
    </source>
</evidence>
<dbReference type="InParanoid" id="A0A6M4HFW2"/>
<keyword evidence="2 5" id="KW-0812">Transmembrane</keyword>
<dbReference type="AlphaFoldDB" id="A0A6M4HFW2"/>
<keyword evidence="3 5" id="KW-1133">Transmembrane helix</keyword>
<feature type="transmembrane region" description="Helical" evidence="5">
    <location>
        <begin position="394"/>
        <end position="415"/>
    </location>
</feature>
<evidence type="ECO:0008006" key="8">
    <source>
        <dbReference type="Google" id="ProtNLM"/>
    </source>
</evidence>
<evidence type="ECO:0000256" key="3">
    <source>
        <dbReference type="ARBA" id="ARBA00022989"/>
    </source>
</evidence>
<name>A0A6M4HFW2_9PROT</name>
<feature type="transmembrane region" description="Helical" evidence="5">
    <location>
        <begin position="502"/>
        <end position="523"/>
    </location>
</feature>
<dbReference type="PIRSF" id="PIRSF015380">
    <property type="entry name" value="Site-sp_rcmb"/>
    <property type="match status" value="1"/>
</dbReference>
<dbReference type="Pfam" id="PF10136">
    <property type="entry name" value="SpecificRecomb"/>
    <property type="match status" value="1"/>
</dbReference>
<dbReference type="KEGG" id="upl:DSM104440_03764"/>
<proteinExistence type="predicted"/>
<dbReference type="GO" id="GO:0016020">
    <property type="term" value="C:membrane"/>
    <property type="evidence" value="ECO:0007669"/>
    <property type="project" value="UniProtKB-SubCell"/>
</dbReference>
<feature type="transmembrane region" description="Helical" evidence="5">
    <location>
        <begin position="618"/>
        <end position="645"/>
    </location>
</feature>
<feature type="transmembrane region" description="Helical" evidence="5">
    <location>
        <begin position="562"/>
        <end position="587"/>
    </location>
</feature>
<comment type="subcellular location">
    <subcellularLocation>
        <location evidence="1">Membrane</location>
        <topology evidence="1">Multi-pass membrane protein</topology>
    </subcellularLocation>
</comment>
<gene>
    <name evidence="6" type="ORF">DSM104440_03764</name>
</gene>
<dbReference type="InterPro" id="IPR011385">
    <property type="entry name" value="Site-sp_rcmbase"/>
</dbReference>
<sequence length="688" mass="75650">MNKVTYWLTRWRESADPHVGLDSLLARAHPEAPAEERLEWLYDLGAWLRSDVRRDGEAPATSAQAIRLKHLLSMLERDPARKLAFATALRTTLAENDAFDLLTETGLPRESGFLGEFTNRMLVKFLPEPPPEDLAELFPQIFPDRDAAANFESIDESIWLGALDLLSHGDEPSDVRGYRARIAAAAERALGALAMNVAGATQASALRRRMEEAPGDDLPTARLPFAVENFLVAKRAGDAEGLAREHENLKRELGASLLAVESGYQHLDRKGVSIGIVYQFERVRAQVQRIGELADLVADPARGRPALRFFLASLIRDVHDHLSVRALLRQNFSLLSRKIVERSAETGEHYIAHDRAEYFDMFKRALGGGAFTAFTVYIKFLTSHLKLPAFFDGLLASMNYSISFVAIQLCGFTLATKQPAMTAPALARKMQGVDDPKKMDALVDEVADLVRSQSAAIFGNLLAVAPVAVAIYYLLTSVVGLAPVDPEKALKVMDSLSIWGPTLLFAAFTGVLLWFSSVVAGWVENWFVYRELGPAIEHHRRLRYVFGPSGARRIARFFEHEIAGFASNVSLGFMLGSIPVILLFYGVPLEVRHVTLSTGQLASAVSALGVESMLRPGFWLAVAGIAGIGTLNLGVSFALALNVAIRARGISGVTRWRVYRAIIRRMISRPATFLFPPRAPADPRPGST</sequence>
<dbReference type="RefSeq" id="WP_171165458.1">
    <property type="nucleotide sequence ID" value="NZ_CP053073.1"/>
</dbReference>
<dbReference type="Proteomes" id="UP000503096">
    <property type="component" value="Chromosome"/>
</dbReference>
<dbReference type="Gene3D" id="1.20.1080.10">
    <property type="entry name" value="Glycerol uptake facilitator protein"/>
    <property type="match status" value="1"/>
</dbReference>
<keyword evidence="7" id="KW-1185">Reference proteome</keyword>
<keyword evidence="4 5" id="KW-0472">Membrane</keyword>
<dbReference type="EMBL" id="CP053073">
    <property type="protein sequence ID" value="QJR16927.1"/>
    <property type="molecule type" value="Genomic_DNA"/>
</dbReference>
<evidence type="ECO:0000313" key="6">
    <source>
        <dbReference type="EMBL" id="QJR16927.1"/>
    </source>
</evidence>
<reference evidence="6 7" key="1">
    <citation type="submission" date="2020-04" db="EMBL/GenBank/DDBJ databases">
        <title>Usitatibacter rugosus gen. nov., sp. nov. and Usitatibacter palustris sp. nov., novel members of Usitatibacteraceae fam. nov. within the order Nitrosomonadales isolated from soil.</title>
        <authorList>
            <person name="Huber K.J."/>
            <person name="Neumann-Schaal M."/>
            <person name="Geppert A."/>
            <person name="Luckner M."/>
            <person name="Wanner G."/>
            <person name="Overmann J."/>
        </authorList>
    </citation>
    <scope>NUCLEOTIDE SEQUENCE [LARGE SCALE GENOMIC DNA]</scope>
    <source>
        <strain evidence="6 7">Swamp67</strain>
    </source>
</reference>
<evidence type="ECO:0000256" key="4">
    <source>
        <dbReference type="ARBA" id="ARBA00023136"/>
    </source>
</evidence>
<dbReference type="InterPro" id="IPR023271">
    <property type="entry name" value="Aquaporin-like"/>
</dbReference>
<feature type="transmembrane region" description="Helical" evidence="5">
    <location>
        <begin position="461"/>
        <end position="482"/>
    </location>
</feature>
<feature type="transmembrane region" description="Helical" evidence="5">
    <location>
        <begin position="365"/>
        <end position="382"/>
    </location>
</feature>
<organism evidence="6 7">
    <name type="scientific">Usitatibacter palustris</name>
    <dbReference type="NCBI Taxonomy" id="2732487"/>
    <lineage>
        <taxon>Bacteria</taxon>
        <taxon>Pseudomonadati</taxon>
        <taxon>Pseudomonadota</taxon>
        <taxon>Betaproteobacteria</taxon>
        <taxon>Nitrosomonadales</taxon>
        <taxon>Usitatibacteraceae</taxon>
        <taxon>Usitatibacter</taxon>
    </lineage>
</organism>
<protein>
    <recommendedName>
        <fullName evidence="8">Site-specific recombinase</fullName>
    </recommendedName>
</protein>
<accession>A0A6M4HFW2</accession>
<evidence type="ECO:0000256" key="5">
    <source>
        <dbReference type="SAM" id="Phobius"/>
    </source>
</evidence>
<evidence type="ECO:0000256" key="2">
    <source>
        <dbReference type="ARBA" id="ARBA00022692"/>
    </source>
</evidence>
<evidence type="ECO:0000256" key="1">
    <source>
        <dbReference type="ARBA" id="ARBA00004141"/>
    </source>
</evidence>